<dbReference type="Proteomes" id="UP000030671">
    <property type="component" value="Unassembled WGS sequence"/>
</dbReference>
<keyword evidence="3" id="KW-1185">Reference proteome</keyword>
<feature type="transmembrane region" description="Helical" evidence="1">
    <location>
        <begin position="53"/>
        <end position="77"/>
    </location>
</feature>
<accession>W4JXW0</accession>
<keyword evidence="1" id="KW-0812">Transmembrane</keyword>
<feature type="transmembrane region" description="Helical" evidence="1">
    <location>
        <begin position="246"/>
        <end position="265"/>
    </location>
</feature>
<dbReference type="InParanoid" id="W4JXW0"/>
<feature type="transmembrane region" description="Helical" evidence="1">
    <location>
        <begin position="177"/>
        <end position="195"/>
    </location>
</feature>
<dbReference type="GeneID" id="20671233"/>
<sequence>MSNITSSIGSLTGGLPTVSQDMAPTIIFLVLYILTTALCFYRLTTQYRRPTRLFFTFVRFPLFELARIATFIMRALLAENFTKVLKGQASINKNLIIGEQILLGIGFLIPASVLVRLAGFHGSRFEGGDILGGRRRATWFLEIMLIVAIAFGIIAGTNFSGALTDPSKAKDVKHDRVISSAITLAVLVILVFYCISLASRPNFPRATSLWLGLTSALLIIVPAYRIHNTLNPPASADSAASKAEFYILQITVEWLVGASILAVNVKEWCGIQDTSYLDPADVQTQKVYLMQPV</sequence>
<feature type="transmembrane region" description="Helical" evidence="1">
    <location>
        <begin position="139"/>
        <end position="157"/>
    </location>
</feature>
<feature type="transmembrane region" description="Helical" evidence="1">
    <location>
        <begin position="97"/>
        <end position="118"/>
    </location>
</feature>
<dbReference type="RefSeq" id="XP_009549940.1">
    <property type="nucleotide sequence ID" value="XM_009551645.1"/>
</dbReference>
<evidence type="ECO:0000313" key="2">
    <source>
        <dbReference type="EMBL" id="ETW77925.1"/>
    </source>
</evidence>
<dbReference type="AlphaFoldDB" id="W4JXW0"/>
<name>W4JXW0_HETIT</name>
<protein>
    <submittedName>
        <fullName evidence="2">Uncharacterized protein</fullName>
    </submittedName>
</protein>
<proteinExistence type="predicted"/>
<feature type="transmembrane region" description="Helical" evidence="1">
    <location>
        <begin position="207"/>
        <end position="226"/>
    </location>
</feature>
<evidence type="ECO:0000256" key="1">
    <source>
        <dbReference type="SAM" id="Phobius"/>
    </source>
</evidence>
<dbReference type="EMBL" id="KI925462">
    <property type="protein sequence ID" value="ETW77925.1"/>
    <property type="molecule type" value="Genomic_DNA"/>
</dbReference>
<reference evidence="2 3" key="1">
    <citation type="journal article" date="2012" name="New Phytol.">
        <title>Insight into trade-off between wood decay and parasitism from the genome of a fungal forest pathogen.</title>
        <authorList>
            <person name="Olson A."/>
            <person name="Aerts A."/>
            <person name="Asiegbu F."/>
            <person name="Belbahri L."/>
            <person name="Bouzid O."/>
            <person name="Broberg A."/>
            <person name="Canback B."/>
            <person name="Coutinho P.M."/>
            <person name="Cullen D."/>
            <person name="Dalman K."/>
            <person name="Deflorio G."/>
            <person name="van Diepen L.T."/>
            <person name="Dunand C."/>
            <person name="Duplessis S."/>
            <person name="Durling M."/>
            <person name="Gonthier P."/>
            <person name="Grimwood J."/>
            <person name="Fossdal C.G."/>
            <person name="Hansson D."/>
            <person name="Henrissat B."/>
            <person name="Hietala A."/>
            <person name="Himmelstrand K."/>
            <person name="Hoffmeister D."/>
            <person name="Hogberg N."/>
            <person name="James T.Y."/>
            <person name="Karlsson M."/>
            <person name="Kohler A."/>
            <person name="Kues U."/>
            <person name="Lee Y.H."/>
            <person name="Lin Y.C."/>
            <person name="Lind M."/>
            <person name="Lindquist E."/>
            <person name="Lombard V."/>
            <person name="Lucas S."/>
            <person name="Lunden K."/>
            <person name="Morin E."/>
            <person name="Murat C."/>
            <person name="Park J."/>
            <person name="Raffaello T."/>
            <person name="Rouze P."/>
            <person name="Salamov A."/>
            <person name="Schmutz J."/>
            <person name="Solheim H."/>
            <person name="Stahlberg J."/>
            <person name="Velez H."/>
            <person name="de Vries R.P."/>
            <person name="Wiebenga A."/>
            <person name="Woodward S."/>
            <person name="Yakovlev I."/>
            <person name="Garbelotto M."/>
            <person name="Martin F."/>
            <person name="Grigoriev I.V."/>
            <person name="Stenlid J."/>
        </authorList>
    </citation>
    <scope>NUCLEOTIDE SEQUENCE [LARGE SCALE GENOMIC DNA]</scope>
    <source>
        <strain evidence="2 3">TC 32-1</strain>
    </source>
</reference>
<organism evidence="2 3">
    <name type="scientific">Heterobasidion irregulare (strain TC 32-1)</name>
    <dbReference type="NCBI Taxonomy" id="747525"/>
    <lineage>
        <taxon>Eukaryota</taxon>
        <taxon>Fungi</taxon>
        <taxon>Dikarya</taxon>
        <taxon>Basidiomycota</taxon>
        <taxon>Agaricomycotina</taxon>
        <taxon>Agaricomycetes</taxon>
        <taxon>Russulales</taxon>
        <taxon>Bondarzewiaceae</taxon>
        <taxon>Heterobasidion</taxon>
        <taxon>Heterobasidion annosum species complex</taxon>
    </lineage>
</organism>
<evidence type="ECO:0000313" key="3">
    <source>
        <dbReference type="Proteomes" id="UP000030671"/>
    </source>
</evidence>
<dbReference type="HOGENOM" id="CLU_060803_1_0_1"/>
<dbReference type="eggNOG" id="ENOG502RDJW">
    <property type="taxonomic scope" value="Eukaryota"/>
</dbReference>
<dbReference type="KEGG" id="hir:HETIRDRAFT_326357"/>
<keyword evidence="1" id="KW-0472">Membrane</keyword>
<feature type="transmembrane region" description="Helical" evidence="1">
    <location>
        <begin position="22"/>
        <end position="41"/>
    </location>
</feature>
<keyword evidence="1" id="KW-1133">Transmembrane helix</keyword>
<gene>
    <name evidence="2" type="ORF">HETIRDRAFT_326357</name>
</gene>
<dbReference type="OrthoDB" id="2562239at2759"/>